<dbReference type="OrthoDB" id="5346604at2759"/>
<keyword evidence="4" id="KW-1185">Reference proteome</keyword>
<dbReference type="RefSeq" id="XP_033423882.1">
    <property type="nucleotide sequence ID" value="XM_033573330.1"/>
</dbReference>
<comment type="caution">
    <text evidence="3">The sequence shown here is derived from an EMBL/GenBank/DDBJ whole genome shotgun (WGS) entry which is preliminary data.</text>
</comment>
<dbReference type="Proteomes" id="UP000308092">
    <property type="component" value="Unassembled WGS sequence"/>
</dbReference>
<gene>
    <name evidence="2" type="ORF">ATNIH1004_008725</name>
    <name evidence="3" type="ORF">EYZ11_009568</name>
</gene>
<accession>A0A4S3J7R3</accession>
<feature type="compositionally biased region" description="Basic and acidic residues" evidence="1">
    <location>
        <begin position="103"/>
        <end position="124"/>
    </location>
</feature>
<dbReference type="VEuPathDB" id="FungiDB:EYZ11_009568"/>
<sequence length="124" mass="12842">MPGVPPNALRQLKEELKSIFRRKKKAAKSISESTPAADKPAGSTTAPTTEAKPDESAATAEPRTDKPAENTAAESSEPKPEGSEEAKDIPGADSAADISSPETKADAAVRGDKDRACRPDGKAS</sequence>
<dbReference type="GeneID" id="54331427"/>
<feature type="compositionally biased region" description="Basic and acidic residues" evidence="1">
    <location>
        <begin position="76"/>
        <end position="90"/>
    </location>
</feature>
<organism evidence="3 4">
    <name type="scientific">Aspergillus tanneri</name>
    <dbReference type="NCBI Taxonomy" id="1220188"/>
    <lineage>
        <taxon>Eukaryota</taxon>
        <taxon>Fungi</taxon>
        <taxon>Dikarya</taxon>
        <taxon>Ascomycota</taxon>
        <taxon>Pezizomycotina</taxon>
        <taxon>Eurotiomycetes</taxon>
        <taxon>Eurotiomycetidae</taxon>
        <taxon>Eurotiales</taxon>
        <taxon>Aspergillaceae</taxon>
        <taxon>Aspergillus</taxon>
        <taxon>Aspergillus subgen. Circumdati</taxon>
    </lineage>
</organism>
<proteinExistence type="predicted"/>
<evidence type="ECO:0000313" key="5">
    <source>
        <dbReference type="Proteomes" id="UP000324241"/>
    </source>
</evidence>
<name>A0A4S3J7R3_9EURO</name>
<protein>
    <submittedName>
        <fullName evidence="3">Uncharacterized protein</fullName>
    </submittedName>
</protein>
<evidence type="ECO:0000313" key="2">
    <source>
        <dbReference type="EMBL" id="KAA8644521.1"/>
    </source>
</evidence>
<dbReference type="Proteomes" id="UP000324241">
    <property type="component" value="Unassembled WGS sequence"/>
</dbReference>
<reference evidence="2 5" key="2">
    <citation type="submission" date="2019-08" db="EMBL/GenBank/DDBJ databases">
        <title>The genome sequence of a newly discovered highly antifungal drug resistant Aspergillus species, Aspergillus tanneri NIH 1004.</title>
        <authorList>
            <person name="Mounaud S."/>
            <person name="Singh I."/>
            <person name="Joardar V."/>
            <person name="Pakala S."/>
            <person name="Pakala S."/>
            <person name="Venepally P."/>
            <person name="Chung J.K."/>
            <person name="Losada L."/>
            <person name="Nierman W.C."/>
        </authorList>
    </citation>
    <scope>NUCLEOTIDE SEQUENCE [LARGE SCALE GENOMIC DNA]</scope>
    <source>
        <strain evidence="2 5">NIH1004</strain>
    </source>
</reference>
<evidence type="ECO:0000313" key="4">
    <source>
        <dbReference type="Proteomes" id="UP000308092"/>
    </source>
</evidence>
<dbReference type="EMBL" id="QUQM01000006">
    <property type="protein sequence ID" value="KAA8644521.1"/>
    <property type="molecule type" value="Genomic_DNA"/>
</dbReference>
<reference evidence="3 4" key="1">
    <citation type="submission" date="2019-03" db="EMBL/GenBank/DDBJ databases">
        <title>The genome sequence of a newly discovered highly antifungal drug resistant Aspergillus species, Aspergillus tanneri NIH 1004.</title>
        <authorList>
            <person name="Mounaud S."/>
            <person name="Singh I."/>
            <person name="Joardar V."/>
            <person name="Pakala S."/>
            <person name="Pakala S."/>
            <person name="Venepally P."/>
            <person name="Hoover J."/>
            <person name="Nierman W."/>
            <person name="Chung J."/>
            <person name="Losada L."/>
        </authorList>
    </citation>
    <scope>NUCLEOTIDE SEQUENCE [LARGE SCALE GENOMIC DNA]</scope>
    <source>
        <strain evidence="3 4">NIH1004</strain>
    </source>
</reference>
<dbReference type="AlphaFoldDB" id="A0A4S3J7R3"/>
<evidence type="ECO:0000256" key="1">
    <source>
        <dbReference type="SAM" id="MobiDB-lite"/>
    </source>
</evidence>
<dbReference type="EMBL" id="SOSA01000461">
    <property type="protein sequence ID" value="THC90960.1"/>
    <property type="molecule type" value="Genomic_DNA"/>
</dbReference>
<evidence type="ECO:0000313" key="3">
    <source>
        <dbReference type="EMBL" id="THC90960.1"/>
    </source>
</evidence>
<feature type="region of interest" description="Disordered" evidence="1">
    <location>
        <begin position="1"/>
        <end position="124"/>
    </location>
</feature>